<evidence type="ECO:0000313" key="2">
    <source>
        <dbReference type="Proteomes" id="UP001266305"/>
    </source>
</evidence>
<feature type="non-terminal residue" evidence="1">
    <location>
        <position position="53"/>
    </location>
</feature>
<reference evidence="1 2" key="1">
    <citation type="submission" date="2023-05" db="EMBL/GenBank/DDBJ databases">
        <title>B98-5 Cell Line De Novo Hybrid Assembly: An Optical Mapping Approach.</title>
        <authorList>
            <person name="Kananen K."/>
            <person name="Auerbach J.A."/>
            <person name="Kautto E."/>
            <person name="Blachly J.S."/>
        </authorList>
    </citation>
    <scope>NUCLEOTIDE SEQUENCE [LARGE SCALE GENOMIC DNA]</scope>
    <source>
        <strain evidence="1">B95-8</strain>
        <tissue evidence="1">Cell line</tissue>
    </source>
</reference>
<protein>
    <recommendedName>
        <fullName evidence="3">Cytidine deaminase</fullName>
    </recommendedName>
</protein>
<proteinExistence type="predicted"/>
<comment type="caution">
    <text evidence="1">The sequence shown here is derived from an EMBL/GenBank/DDBJ whole genome shotgun (WGS) entry which is preliminary data.</text>
</comment>
<keyword evidence="2" id="KW-1185">Reference proteome</keyword>
<dbReference type="Proteomes" id="UP001266305">
    <property type="component" value="Unassembled WGS sequence"/>
</dbReference>
<name>A0ABQ9WK15_SAGOE</name>
<evidence type="ECO:0000313" key="1">
    <source>
        <dbReference type="EMBL" id="KAK2121299.1"/>
    </source>
</evidence>
<evidence type="ECO:0008006" key="3">
    <source>
        <dbReference type="Google" id="ProtNLM"/>
    </source>
</evidence>
<gene>
    <name evidence="1" type="ORF">P7K49_002685</name>
</gene>
<dbReference type="EMBL" id="JASSZA010000001">
    <property type="protein sequence ID" value="KAK2121299.1"/>
    <property type="molecule type" value="Genomic_DNA"/>
</dbReference>
<accession>A0ABQ9WK15</accession>
<organism evidence="1 2">
    <name type="scientific">Saguinus oedipus</name>
    <name type="common">Cotton-top tamarin</name>
    <name type="synonym">Oedipomidas oedipus</name>
    <dbReference type="NCBI Taxonomy" id="9490"/>
    <lineage>
        <taxon>Eukaryota</taxon>
        <taxon>Metazoa</taxon>
        <taxon>Chordata</taxon>
        <taxon>Craniata</taxon>
        <taxon>Vertebrata</taxon>
        <taxon>Euteleostomi</taxon>
        <taxon>Mammalia</taxon>
        <taxon>Eutheria</taxon>
        <taxon>Euarchontoglires</taxon>
        <taxon>Primates</taxon>
        <taxon>Haplorrhini</taxon>
        <taxon>Platyrrhini</taxon>
        <taxon>Cebidae</taxon>
        <taxon>Callitrichinae</taxon>
        <taxon>Saguinus</taxon>
    </lineage>
</organism>
<feature type="non-terminal residue" evidence="1">
    <location>
        <position position="1"/>
    </location>
</feature>
<sequence length="53" mass="5885">VPDVSLESQGAWDLVELLDCSCPREACRECFAKLAAGRRLYATINPMTDLDLQ</sequence>